<dbReference type="PANTHER" id="PTHR43777:SF1">
    <property type="entry name" value="MOLYBDENUM COFACTOR CYTIDYLYLTRANSFERASE"/>
    <property type="match status" value="1"/>
</dbReference>
<dbReference type="Proteomes" id="UP001236806">
    <property type="component" value="Unassembled WGS sequence"/>
</dbReference>
<dbReference type="InterPro" id="IPR029044">
    <property type="entry name" value="Nucleotide-diphossugar_trans"/>
</dbReference>
<dbReference type="InterPro" id="IPR025877">
    <property type="entry name" value="MobA-like_NTP_Trfase"/>
</dbReference>
<dbReference type="Gene3D" id="3.90.550.10">
    <property type="entry name" value="Spore Coat Polysaccharide Biosynthesis Protein SpsA, Chain A"/>
    <property type="match status" value="1"/>
</dbReference>
<organism evidence="2 3">
    <name type="scientific">Pseudarthrobacter siccitolerans</name>
    <dbReference type="NCBI Taxonomy" id="861266"/>
    <lineage>
        <taxon>Bacteria</taxon>
        <taxon>Bacillati</taxon>
        <taxon>Actinomycetota</taxon>
        <taxon>Actinomycetes</taxon>
        <taxon>Micrococcales</taxon>
        <taxon>Micrococcaceae</taxon>
        <taxon>Pseudarthrobacter</taxon>
    </lineage>
</organism>
<reference evidence="2 3" key="1">
    <citation type="submission" date="2023-07" db="EMBL/GenBank/DDBJ databases">
        <title>Comparative genomics of wheat-associated soil bacteria to identify genetic determinants of phenazine resistance.</title>
        <authorList>
            <person name="Mouncey N."/>
        </authorList>
    </citation>
    <scope>NUCLEOTIDE SEQUENCE [LARGE SCALE GENOMIC DNA]</scope>
    <source>
        <strain evidence="2 3">W1I3</strain>
    </source>
</reference>
<comment type="caution">
    <text evidence="2">The sequence shown here is derived from an EMBL/GenBank/DDBJ whole genome shotgun (WGS) entry which is preliminary data.</text>
</comment>
<gene>
    <name evidence="2" type="ORF">QFZ36_001808</name>
</gene>
<evidence type="ECO:0000313" key="3">
    <source>
        <dbReference type="Proteomes" id="UP001236806"/>
    </source>
</evidence>
<accession>A0ABU0PJW3</accession>
<dbReference type="SUPFAM" id="SSF53448">
    <property type="entry name" value="Nucleotide-diphospho-sugar transferases"/>
    <property type="match status" value="1"/>
</dbReference>
<dbReference type="PANTHER" id="PTHR43777">
    <property type="entry name" value="MOLYBDENUM COFACTOR CYTIDYLYLTRANSFERASE"/>
    <property type="match status" value="1"/>
</dbReference>
<keyword evidence="2" id="KW-0560">Oxidoreductase</keyword>
<sequence>MGNMEEVRTTGIVLAAGAGTRLGKGPKALLPYRGRPLVESVAGALLDGGCREVVVVLGAGAPDVAAIAELDRYRTVVNHEWQSGMGNSLLLGNASADPRDHLMVALVDQPGVTPRAVGRLLAAHRAGRVTAAAYDGGAAATEGSGGRFRRGHPLVIDAGLRDAVAGTVTGDSGARGFLQAHPELVDEVDCSDLSTGLDVDTPEQLYLLG</sequence>
<dbReference type="Pfam" id="PF12804">
    <property type="entry name" value="NTP_transf_3"/>
    <property type="match status" value="1"/>
</dbReference>
<dbReference type="EMBL" id="JAUSXB010000001">
    <property type="protein sequence ID" value="MDQ0674247.1"/>
    <property type="molecule type" value="Genomic_DNA"/>
</dbReference>
<evidence type="ECO:0000259" key="1">
    <source>
        <dbReference type="Pfam" id="PF12804"/>
    </source>
</evidence>
<protein>
    <submittedName>
        <fullName evidence="2">Nicotine blue oxidoreductase</fullName>
        <ecNumber evidence="2">1.1.1.328</ecNumber>
    </submittedName>
</protein>
<dbReference type="InterPro" id="IPR054799">
    <property type="entry name" value="NboR"/>
</dbReference>
<proteinExistence type="predicted"/>
<keyword evidence="3" id="KW-1185">Reference proteome</keyword>
<dbReference type="CDD" id="cd04182">
    <property type="entry name" value="GT_2_like_f"/>
    <property type="match status" value="1"/>
</dbReference>
<dbReference type="NCBIfam" id="NF045782">
    <property type="entry name" value="NicBOxredNboR"/>
    <property type="match status" value="1"/>
</dbReference>
<evidence type="ECO:0000313" key="2">
    <source>
        <dbReference type="EMBL" id="MDQ0674247.1"/>
    </source>
</evidence>
<dbReference type="EC" id="1.1.1.328" evidence="2"/>
<name>A0ABU0PJW3_9MICC</name>
<dbReference type="GO" id="GO:0016491">
    <property type="term" value="F:oxidoreductase activity"/>
    <property type="evidence" value="ECO:0007669"/>
    <property type="project" value="UniProtKB-KW"/>
</dbReference>
<feature type="domain" description="MobA-like NTP transferase" evidence="1">
    <location>
        <begin position="11"/>
        <end position="182"/>
    </location>
</feature>